<sequence length="190" mass="21204">MTSLSLSISLTHIPRELVASFVISYISMENGHDGSNSKGMCEKIFSCLCPNFQSNHHAHHKLANGSGAEAVANDMARVPKAEMVRPTRVYGQRQHHVIVSMDSQVEVDNKTPGLDKNDTFSEYINRTKFKIRASKSNVGKEKVASGEDHVKEKEKEDDGKDVFSDFVNRAKIKIRKTSSFGSKMNISFKN</sequence>
<proteinExistence type="predicted"/>
<keyword evidence="3" id="KW-1185">Reference proteome</keyword>
<dbReference type="EMBL" id="PDCK01000041">
    <property type="protein sequence ID" value="PRQ41780.1"/>
    <property type="molecule type" value="Genomic_DNA"/>
</dbReference>
<dbReference type="PANTHER" id="PTHR36746">
    <property type="entry name" value="BNAC04G51760D PROTEIN"/>
    <property type="match status" value="1"/>
</dbReference>
<feature type="compositionally biased region" description="Basic and acidic residues" evidence="1">
    <location>
        <begin position="138"/>
        <end position="161"/>
    </location>
</feature>
<reference evidence="2 3" key="1">
    <citation type="journal article" date="2018" name="Nat. Genet.">
        <title>The Rosa genome provides new insights in the design of modern roses.</title>
        <authorList>
            <person name="Bendahmane M."/>
        </authorList>
    </citation>
    <scope>NUCLEOTIDE SEQUENCE [LARGE SCALE GENOMIC DNA]</scope>
    <source>
        <strain evidence="3">cv. Old Blush</strain>
    </source>
</reference>
<dbReference type="OMA" id="YISMENG"/>
<gene>
    <name evidence="2" type="ORF">RchiOBHm_Chr3g0450471</name>
</gene>
<dbReference type="Proteomes" id="UP000238479">
    <property type="component" value="Chromosome 3"/>
</dbReference>
<comment type="caution">
    <text evidence="2">The sequence shown here is derived from an EMBL/GenBank/DDBJ whole genome shotgun (WGS) entry which is preliminary data.</text>
</comment>
<evidence type="ECO:0000313" key="3">
    <source>
        <dbReference type="Proteomes" id="UP000238479"/>
    </source>
</evidence>
<evidence type="ECO:0000256" key="1">
    <source>
        <dbReference type="SAM" id="MobiDB-lite"/>
    </source>
</evidence>
<feature type="region of interest" description="Disordered" evidence="1">
    <location>
        <begin position="135"/>
        <end position="161"/>
    </location>
</feature>
<dbReference type="Gramene" id="PRQ41780">
    <property type="protein sequence ID" value="PRQ41780"/>
    <property type="gene ID" value="RchiOBHm_Chr3g0450471"/>
</dbReference>
<dbReference type="AlphaFoldDB" id="A0A2P6R5S7"/>
<name>A0A2P6R5S7_ROSCH</name>
<organism evidence="2 3">
    <name type="scientific">Rosa chinensis</name>
    <name type="common">China rose</name>
    <dbReference type="NCBI Taxonomy" id="74649"/>
    <lineage>
        <taxon>Eukaryota</taxon>
        <taxon>Viridiplantae</taxon>
        <taxon>Streptophyta</taxon>
        <taxon>Embryophyta</taxon>
        <taxon>Tracheophyta</taxon>
        <taxon>Spermatophyta</taxon>
        <taxon>Magnoliopsida</taxon>
        <taxon>eudicotyledons</taxon>
        <taxon>Gunneridae</taxon>
        <taxon>Pentapetalae</taxon>
        <taxon>rosids</taxon>
        <taxon>fabids</taxon>
        <taxon>Rosales</taxon>
        <taxon>Rosaceae</taxon>
        <taxon>Rosoideae</taxon>
        <taxon>Rosoideae incertae sedis</taxon>
        <taxon>Rosa</taxon>
    </lineage>
</organism>
<dbReference type="PANTHER" id="PTHR36746:SF3">
    <property type="entry name" value="DUF4005 DOMAIN-CONTAINING PROTEIN"/>
    <property type="match status" value="1"/>
</dbReference>
<protein>
    <submittedName>
        <fullName evidence="2">Uncharacterized protein</fullName>
    </submittedName>
</protein>
<evidence type="ECO:0000313" key="2">
    <source>
        <dbReference type="EMBL" id="PRQ41780.1"/>
    </source>
</evidence>
<accession>A0A2P6R5S7</accession>